<comment type="caution">
    <text evidence="1">The sequence shown here is derived from an EMBL/GenBank/DDBJ whole genome shotgun (WGS) entry which is preliminary data.</text>
</comment>
<reference evidence="1 2" key="1">
    <citation type="submission" date="2024-03" db="EMBL/GenBank/DDBJ databases">
        <title>The Acrasis kona genome and developmental transcriptomes reveal deep origins of eukaryotic multicellular pathways.</title>
        <authorList>
            <person name="Sheikh S."/>
            <person name="Fu C.-J."/>
            <person name="Brown M.W."/>
            <person name="Baldauf S.L."/>
        </authorList>
    </citation>
    <scope>NUCLEOTIDE SEQUENCE [LARGE SCALE GENOMIC DNA]</scope>
    <source>
        <strain evidence="1 2">ATCC MYA-3509</strain>
    </source>
</reference>
<gene>
    <name evidence="1" type="ORF">AKO1_010500</name>
</gene>
<keyword evidence="2" id="KW-1185">Reference proteome</keyword>
<dbReference type="EMBL" id="JAOPGA020001561">
    <property type="protein sequence ID" value="KAL0489497.1"/>
    <property type="molecule type" value="Genomic_DNA"/>
</dbReference>
<dbReference type="Proteomes" id="UP001431209">
    <property type="component" value="Unassembled WGS sequence"/>
</dbReference>
<dbReference type="AlphaFoldDB" id="A0AAW2ZHW6"/>
<sequence>MSRALRQEGGSSDIPKFLFKSALWGWFLYRTGEELLYYVLRILKIPHTPKWKYDHNKKFSENEVDLENWKKQRLFGAPTIETNARGRPMLKNSSTT</sequence>
<protein>
    <submittedName>
        <fullName evidence="1">Uncharacterized protein</fullName>
    </submittedName>
</protein>
<evidence type="ECO:0000313" key="2">
    <source>
        <dbReference type="Proteomes" id="UP001431209"/>
    </source>
</evidence>
<name>A0AAW2ZHW6_9EUKA</name>
<evidence type="ECO:0000313" key="1">
    <source>
        <dbReference type="EMBL" id="KAL0489497.1"/>
    </source>
</evidence>
<organism evidence="1 2">
    <name type="scientific">Acrasis kona</name>
    <dbReference type="NCBI Taxonomy" id="1008807"/>
    <lineage>
        <taxon>Eukaryota</taxon>
        <taxon>Discoba</taxon>
        <taxon>Heterolobosea</taxon>
        <taxon>Tetramitia</taxon>
        <taxon>Eutetramitia</taxon>
        <taxon>Acrasidae</taxon>
        <taxon>Acrasis</taxon>
    </lineage>
</organism>
<proteinExistence type="predicted"/>
<accession>A0AAW2ZHW6</accession>